<organism evidence="1 2">
    <name type="scientific">Moritella yayanosii</name>
    <dbReference type="NCBI Taxonomy" id="69539"/>
    <lineage>
        <taxon>Bacteria</taxon>
        <taxon>Pseudomonadati</taxon>
        <taxon>Pseudomonadota</taxon>
        <taxon>Gammaproteobacteria</taxon>
        <taxon>Alteromonadales</taxon>
        <taxon>Moritellaceae</taxon>
        <taxon>Moritella</taxon>
    </lineage>
</organism>
<dbReference type="OrthoDB" id="6398536at2"/>
<evidence type="ECO:0000313" key="2">
    <source>
        <dbReference type="Proteomes" id="UP000250163"/>
    </source>
</evidence>
<proteinExistence type="predicted"/>
<protein>
    <submittedName>
        <fullName evidence="1">Uncharacterized protein</fullName>
    </submittedName>
</protein>
<sequence>MKLLVKQNVGDIHKDHLKILDNVITFLQYNIDGLEFLPFKLNEEQDDYQHAFQRQTGIIFTPANYRHYRLRLLSVVDALLYIHTSSNDSDAYELSYNLSSIHPKPVFFAVWRGAPIKSPLLKELDQDYPVTYCQFSHPRELLEGFKVFVQKYGDAVLHNKIEKELVS</sequence>
<accession>A0A330LRH5</accession>
<keyword evidence="2" id="KW-1185">Reference proteome</keyword>
<gene>
    <name evidence="1" type="ORF">MORIYA_2328</name>
</gene>
<dbReference type="AlphaFoldDB" id="A0A330LRH5"/>
<dbReference type="RefSeq" id="WP_112715109.1">
    <property type="nucleotide sequence ID" value="NZ_LS483250.1"/>
</dbReference>
<dbReference type="Proteomes" id="UP000250163">
    <property type="component" value="Chromosome MORIYA"/>
</dbReference>
<dbReference type="KEGG" id="mya:MORIYA_2328"/>
<name>A0A330LRH5_9GAMM</name>
<evidence type="ECO:0000313" key="1">
    <source>
        <dbReference type="EMBL" id="SQD78806.1"/>
    </source>
</evidence>
<dbReference type="EMBL" id="LS483250">
    <property type="protein sequence ID" value="SQD78806.1"/>
    <property type="molecule type" value="Genomic_DNA"/>
</dbReference>
<reference evidence="2" key="1">
    <citation type="submission" date="2018-05" db="EMBL/GenBank/DDBJ databases">
        <authorList>
            <person name="Cea G.-C."/>
            <person name="William W."/>
        </authorList>
    </citation>
    <scope>NUCLEOTIDE SEQUENCE [LARGE SCALE GENOMIC DNA]</scope>
    <source>
        <strain evidence="2">DB21MT 5</strain>
    </source>
</reference>